<gene>
    <name evidence="3" type="ORF">LOTGIDRAFT_164820</name>
</gene>
<proteinExistence type="predicted"/>
<evidence type="ECO:0000259" key="2">
    <source>
        <dbReference type="PROSITE" id="PS50041"/>
    </source>
</evidence>
<dbReference type="SUPFAM" id="SSF56436">
    <property type="entry name" value="C-type lectin-like"/>
    <property type="match status" value="1"/>
</dbReference>
<organism evidence="3 4">
    <name type="scientific">Lottia gigantea</name>
    <name type="common">Giant owl limpet</name>
    <dbReference type="NCBI Taxonomy" id="225164"/>
    <lineage>
        <taxon>Eukaryota</taxon>
        <taxon>Metazoa</taxon>
        <taxon>Spiralia</taxon>
        <taxon>Lophotrochozoa</taxon>
        <taxon>Mollusca</taxon>
        <taxon>Gastropoda</taxon>
        <taxon>Patellogastropoda</taxon>
        <taxon>Lottioidea</taxon>
        <taxon>Lottiidae</taxon>
        <taxon>Lottia</taxon>
    </lineage>
</organism>
<dbReference type="KEGG" id="lgi:LOTGIDRAFT_164820"/>
<dbReference type="PROSITE" id="PS50041">
    <property type="entry name" value="C_TYPE_LECTIN_2"/>
    <property type="match status" value="1"/>
</dbReference>
<dbReference type="InterPro" id="IPR001304">
    <property type="entry name" value="C-type_lectin-like"/>
</dbReference>
<feature type="domain" description="C-type lectin" evidence="2">
    <location>
        <begin position="26"/>
        <end position="143"/>
    </location>
</feature>
<name>V4A905_LOTGI</name>
<dbReference type="Gene3D" id="3.10.100.10">
    <property type="entry name" value="Mannose-Binding Protein A, subunit A"/>
    <property type="match status" value="1"/>
</dbReference>
<sequence>MTPLLVFITLLVVPVLSSCPNGYDEHDGSCYAVVPIKTTWPEASTYCGAIGGYLSVVDGDVERNYLKNYINNKYGTLYNYYWIGGHNYIDGSWSWGSRPIDNIKWNPGDPTGRVGEKCLMMVQKTDYLFSDFECDAKNAFLCEARAN</sequence>
<dbReference type="InterPro" id="IPR050111">
    <property type="entry name" value="C-type_lectin/snaclec_domain"/>
</dbReference>
<evidence type="ECO:0000256" key="1">
    <source>
        <dbReference type="SAM" id="SignalP"/>
    </source>
</evidence>
<dbReference type="RefSeq" id="XP_009059573.1">
    <property type="nucleotide sequence ID" value="XM_009061325.1"/>
</dbReference>
<accession>V4A905</accession>
<feature type="signal peptide" evidence="1">
    <location>
        <begin position="1"/>
        <end position="17"/>
    </location>
</feature>
<dbReference type="InterPro" id="IPR016186">
    <property type="entry name" value="C-type_lectin-like/link_sf"/>
</dbReference>
<protein>
    <recommendedName>
        <fullName evidence="2">C-type lectin domain-containing protein</fullName>
    </recommendedName>
</protein>
<dbReference type="PANTHER" id="PTHR22803">
    <property type="entry name" value="MANNOSE, PHOSPHOLIPASE, LECTIN RECEPTOR RELATED"/>
    <property type="match status" value="1"/>
</dbReference>
<reference evidence="3 4" key="1">
    <citation type="journal article" date="2013" name="Nature">
        <title>Insights into bilaterian evolution from three spiralian genomes.</title>
        <authorList>
            <person name="Simakov O."/>
            <person name="Marletaz F."/>
            <person name="Cho S.J."/>
            <person name="Edsinger-Gonzales E."/>
            <person name="Havlak P."/>
            <person name="Hellsten U."/>
            <person name="Kuo D.H."/>
            <person name="Larsson T."/>
            <person name="Lv J."/>
            <person name="Arendt D."/>
            <person name="Savage R."/>
            <person name="Osoegawa K."/>
            <person name="de Jong P."/>
            <person name="Grimwood J."/>
            <person name="Chapman J.A."/>
            <person name="Shapiro H."/>
            <person name="Aerts A."/>
            <person name="Otillar R.P."/>
            <person name="Terry A.Y."/>
            <person name="Boore J.L."/>
            <person name="Grigoriev I.V."/>
            <person name="Lindberg D.R."/>
            <person name="Seaver E.C."/>
            <person name="Weisblat D.A."/>
            <person name="Putnam N.H."/>
            <person name="Rokhsar D.S."/>
        </authorList>
    </citation>
    <scope>NUCLEOTIDE SEQUENCE [LARGE SCALE GENOMIC DNA]</scope>
</reference>
<feature type="chain" id="PRO_5004716955" description="C-type lectin domain-containing protein" evidence="1">
    <location>
        <begin position="18"/>
        <end position="147"/>
    </location>
</feature>
<dbReference type="HOGENOM" id="CLU_049894_10_0_1"/>
<keyword evidence="4" id="KW-1185">Reference proteome</keyword>
<keyword evidence="1" id="KW-0732">Signal</keyword>
<evidence type="ECO:0000313" key="4">
    <source>
        <dbReference type="Proteomes" id="UP000030746"/>
    </source>
</evidence>
<dbReference type="OrthoDB" id="6046583at2759"/>
<dbReference type="Proteomes" id="UP000030746">
    <property type="component" value="Unassembled WGS sequence"/>
</dbReference>
<dbReference type="EMBL" id="KB202544">
    <property type="protein sequence ID" value="ESO89786.1"/>
    <property type="molecule type" value="Genomic_DNA"/>
</dbReference>
<dbReference type="OMA" id="SEAFICE"/>
<dbReference type="Pfam" id="PF00059">
    <property type="entry name" value="Lectin_C"/>
    <property type="match status" value="1"/>
</dbReference>
<dbReference type="CTD" id="20239839"/>
<dbReference type="InterPro" id="IPR016187">
    <property type="entry name" value="CTDL_fold"/>
</dbReference>
<dbReference type="SMART" id="SM00034">
    <property type="entry name" value="CLECT"/>
    <property type="match status" value="1"/>
</dbReference>
<dbReference type="CDD" id="cd00037">
    <property type="entry name" value="CLECT"/>
    <property type="match status" value="1"/>
</dbReference>
<evidence type="ECO:0000313" key="3">
    <source>
        <dbReference type="EMBL" id="ESO89786.1"/>
    </source>
</evidence>
<dbReference type="GeneID" id="20239839"/>
<dbReference type="AlphaFoldDB" id="V4A905"/>